<evidence type="ECO:0000259" key="7">
    <source>
        <dbReference type="PROSITE" id="PS51462"/>
    </source>
</evidence>
<evidence type="ECO:0000313" key="8">
    <source>
        <dbReference type="EMBL" id="TGY15817.1"/>
    </source>
</evidence>
<proteinExistence type="inferred from homology"/>
<evidence type="ECO:0000256" key="6">
    <source>
        <dbReference type="RuleBase" id="RU003476"/>
    </source>
</evidence>
<feature type="domain" description="Nudix hydrolase" evidence="7">
    <location>
        <begin position="2"/>
        <end position="131"/>
    </location>
</feature>
<dbReference type="GO" id="GO:0006167">
    <property type="term" value="P:AMP biosynthetic process"/>
    <property type="evidence" value="ECO:0007669"/>
    <property type="project" value="TreeGrafter"/>
</dbReference>
<dbReference type="InterPro" id="IPR020084">
    <property type="entry name" value="NUDIX_hydrolase_CS"/>
</dbReference>
<reference evidence="8 9" key="1">
    <citation type="submission" date="2019-04" db="EMBL/GenBank/DDBJ databases">
        <title>Microbes associate with the intestines of laboratory mice.</title>
        <authorList>
            <person name="Navarre W."/>
            <person name="Wong E."/>
            <person name="Huang K."/>
            <person name="Tropini C."/>
            <person name="Ng K."/>
            <person name="Yu B."/>
        </authorList>
    </citation>
    <scope>NUCLEOTIDE SEQUENCE [LARGE SCALE GENOMIC DNA]</scope>
    <source>
        <strain evidence="8 9">NM61_E11</strain>
    </source>
</reference>
<dbReference type="GO" id="GO:0000166">
    <property type="term" value="F:nucleotide binding"/>
    <property type="evidence" value="ECO:0007669"/>
    <property type="project" value="UniProtKB-KW"/>
</dbReference>
<evidence type="ECO:0000256" key="5">
    <source>
        <dbReference type="ARBA" id="ARBA00032644"/>
    </source>
</evidence>
<dbReference type="EMBL" id="SRYV01000007">
    <property type="protein sequence ID" value="TGY15817.1"/>
    <property type="molecule type" value="Genomic_DNA"/>
</dbReference>
<keyword evidence="4 6" id="KW-0378">Hydrolase</keyword>
<dbReference type="InterPro" id="IPR000086">
    <property type="entry name" value="NUDIX_hydrolase_dom"/>
</dbReference>
<name>A0A4S2BLK9_9LACO</name>
<dbReference type="Gene3D" id="3.90.79.10">
    <property type="entry name" value="Nucleoside Triphosphate Pyrophosphohydrolase"/>
    <property type="match status" value="1"/>
</dbReference>
<dbReference type="GO" id="GO:0006754">
    <property type="term" value="P:ATP biosynthetic process"/>
    <property type="evidence" value="ECO:0007669"/>
    <property type="project" value="TreeGrafter"/>
</dbReference>
<gene>
    <name evidence="8" type="ORF">E5351_04865</name>
</gene>
<dbReference type="RefSeq" id="WP_004042977.1">
    <property type="nucleotide sequence ID" value="NZ_AQFR02000003.1"/>
</dbReference>
<dbReference type="PROSITE" id="PS51462">
    <property type="entry name" value="NUDIX"/>
    <property type="match status" value="1"/>
</dbReference>
<evidence type="ECO:0000256" key="4">
    <source>
        <dbReference type="ARBA" id="ARBA00022801"/>
    </source>
</evidence>
<dbReference type="PRINTS" id="PR00502">
    <property type="entry name" value="NUDIXFAMILY"/>
</dbReference>
<dbReference type="GO" id="GO:0004081">
    <property type="term" value="F:bis(5'-nucleosyl)-tetraphosphatase (asymmetrical) activity"/>
    <property type="evidence" value="ECO:0007669"/>
    <property type="project" value="TreeGrafter"/>
</dbReference>
<evidence type="ECO:0000313" key="9">
    <source>
        <dbReference type="Proteomes" id="UP000309117"/>
    </source>
</evidence>
<evidence type="ECO:0000256" key="2">
    <source>
        <dbReference type="ARBA" id="ARBA00018911"/>
    </source>
</evidence>
<dbReference type="SUPFAM" id="SSF55811">
    <property type="entry name" value="Nudix"/>
    <property type="match status" value="1"/>
</dbReference>
<dbReference type="InterPro" id="IPR020476">
    <property type="entry name" value="Nudix_hydrolase"/>
</dbReference>
<dbReference type="CDD" id="cd03428">
    <property type="entry name" value="NUDIX_Ap4A_Nudt2"/>
    <property type="match status" value="1"/>
</dbReference>
<dbReference type="PROSITE" id="PS00893">
    <property type="entry name" value="NUDIX_BOX"/>
    <property type="match status" value="1"/>
</dbReference>
<dbReference type="PANTHER" id="PTHR21340">
    <property type="entry name" value="DIADENOSINE 5,5-P1,P4-TETRAPHOSPHATE PYROPHOSPHOHYDROLASE MUTT"/>
    <property type="match status" value="1"/>
</dbReference>
<dbReference type="Proteomes" id="UP000309117">
    <property type="component" value="Unassembled WGS sequence"/>
</dbReference>
<keyword evidence="3" id="KW-0547">Nucleotide-binding</keyword>
<evidence type="ECO:0000256" key="1">
    <source>
        <dbReference type="ARBA" id="ARBA00005582"/>
    </source>
</evidence>
<dbReference type="PANTHER" id="PTHR21340:SF0">
    <property type="entry name" value="BIS(5'-NUCLEOSYL)-TETRAPHOSPHATASE [ASYMMETRICAL]"/>
    <property type="match status" value="1"/>
</dbReference>
<organism evidence="8 9">
    <name type="scientific">Lactobacillus intestinalis</name>
    <dbReference type="NCBI Taxonomy" id="151781"/>
    <lineage>
        <taxon>Bacteria</taxon>
        <taxon>Bacillati</taxon>
        <taxon>Bacillota</taxon>
        <taxon>Bacilli</taxon>
        <taxon>Lactobacillales</taxon>
        <taxon>Lactobacillaceae</taxon>
        <taxon>Lactobacillus</taxon>
    </lineage>
</organism>
<evidence type="ECO:0000256" key="3">
    <source>
        <dbReference type="ARBA" id="ARBA00022741"/>
    </source>
</evidence>
<sequence>MIHEHSAGSIIYRVNDGKIEFLIVESCMHHTWGFPKGHLEPGETEEEAAKREVAEEVGLHPDFDFNFRCETTYPTEEGTVKKVGFFLSENNPTQHVVDQKEEILNSKWIDLQEAESYLPKERGLYKMLVKAEKFIKQNDK</sequence>
<comment type="caution">
    <text evidence="8">The sequence shown here is derived from an EMBL/GenBank/DDBJ whole genome shotgun (WGS) entry which is preliminary data.</text>
</comment>
<dbReference type="InterPro" id="IPR015797">
    <property type="entry name" value="NUDIX_hydrolase-like_dom_sf"/>
</dbReference>
<dbReference type="AlphaFoldDB" id="A0A4S2BLK9"/>
<accession>A0A4S2BLK9</accession>
<dbReference type="Pfam" id="PF00293">
    <property type="entry name" value="NUDIX"/>
    <property type="match status" value="1"/>
</dbReference>
<comment type="similarity">
    <text evidence="1 6">Belongs to the Nudix hydrolase family.</text>
</comment>
<protein>
    <recommendedName>
        <fullName evidence="2">Bis(5'-nucleosyl)-tetraphosphatase [asymmetrical]</fullName>
    </recommendedName>
    <alternativeName>
        <fullName evidence="5">Diadenosine 5',5'''-P1,P4-tetraphosphate asymmetrical hydrolase</fullName>
    </alternativeName>
</protein>
<dbReference type="InterPro" id="IPR051325">
    <property type="entry name" value="Nudix_hydrolase_domain"/>
</dbReference>
<dbReference type="InterPro" id="IPR003565">
    <property type="entry name" value="Tetra_PHTase"/>
</dbReference>